<protein>
    <submittedName>
        <fullName evidence="2">Uncharacterized protein</fullName>
    </submittedName>
</protein>
<reference evidence="2" key="1">
    <citation type="submission" date="2020-11" db="EMBL/GenBank/DDBJ databases">
        <authorList>
            <consortium name="DOE Joint Genome Institute"/>
            <person name="Ahrendt S."/>
            <person name="Riley R."/>
            <person name="Andreopoulos W."/>
            <person name="Labutti K."/>
            <person name="Pangilinan J."/>
            <person name="Ruiz-Duenas F.J."/>
            <person name="Barrasa J.M."/>
            <person name="Sanchez-Garcia M."/>
            <person name="Camarero S."/>
            <person name="Miyauchi S."/>
            <person name="Serrano A."/>
            <person name="Linde D."/>
            <person name="Babiker R."/>
            <person name="Drula E."/>
            <person name="Ayuso-Fernandez I."/>
            <person name="Pacheco R."/>
            <person name="Padilla G."/>
            <person name="Ferreira P."/>
            <person name="Barriuso J."/>
            <person name="Kellner H."/>
            <person name="Castanera R."/>
            <person name="Alfaro M."/>
            <person name="Ramirez L."/>
            <person name="Pisabarro A.G."/>
            <person name="Kuo A."/>
            <person name="Tritt A."/>
            <person name="Lipzen A."/>
            <person name="He G."/>
            <person name="Yan M."/>
            <person name="Ng V."/>
            <person name="Cullen D."/>
            <person name="Martin F."/>
            <person name="Rosso M.-N."/>
            <person name="Henrissat B."/>
            <person name="Hibbett D."/>
            <person name="Martinez A.T."/>
            <person name="Grigoriev I.V."/>
        </authorList>
    </citation>
    <scope>NUCLEOTIDE SEQUENCE</scope>
    <source>
        <strain evidence="2">CIRM-BRFM 674</strain>
    </source>
</reference>
<gene>
    <name evidence="2" type="ORF">BDN70DRAFT_936864</name>
</gene>
<dbReference type="Proteomes" id="UP000807469">
    <property type="component" value="Unassembled WGS sequence"/>
</dbReference>
<feature type="compositionally biased region" description="Polar residues" evidence="1">
    <location>
        <begin position="108"/>
        <end position="122"/>
    </location>
</feature>
<comment type="caution">
    <text evidence="2">The sequence shown here is derived from an EMBL/GenBank/DDBJ whole genome shotgun (WGS) entry which is preliminary data.</text>
</comment>
<keyword evidence="3" id="KW-1185">Reference proteome</keyword>
<evidence type="ECO:0000256" key="1">
    <source>
        <dbReference type="SAM" id="MobiDB-lite"/>
    </source>
</evidence>
<proteinExistence type="predicted"/>
<organism evidence="2 3">
    <name type="scientific">Pholiota conissans</name>
    <dbReference type="NCBI Taxonomy" id="109636"/>
    <lineage>
        <taxon>Eukaryota</taxon>
        <taxon>Fungi</taxon>
        <taxon>Dikarya</taxon>
        <taxon>Basidiomycota</taxon>
        <taxon>Agaricomycotina</taxon>
        <taxon>Agaricomycetes</taxon>
        <taxon>Agaricomycetidae</taxon>
        <taxon>Agaricales</taxon>
        <taxon>Agaricineae</taxon>
        <taxon>Strophariaceae</taxon>
        <taxon>Pholiota</taxon>
    </lineage>
</organism>
<feature type="region of interest" description="Disordered" evidence="1">
    <location>
        <begin position="94"/>
        <end position="144"/>
    </location>
</feature>
<name>A0A9P5YUL4_9AGAR</name>
<sequence length="157" mass="17093">MSTTHSQEYGELELATIEYGRAQKALDSANLRRGRGIASTRAMAQRNLISAKNKFMQLADGFKTINPVLLGFQSVETTQIFSDALDAVWPNQYDQPLATMPEGGHESTGGQPTASTPSSETGLQEECESTGRLPGPSTPSIEPRLQEVRFMRCSISL</sequence>
<evidence type="ECO:0000313" key="3">
    <source>
        <dbReference type="Proteomes" id="UP000807469"/>
    </source>
</evidence>
<accession>A0A9P5YUL4</accession>
<evidence type="ECO:0000313" key="2">
    <source>
        <dbReference type="EMBL" id="KAF9474196.1"/>
    </source>
</evidence>
<dbReference type="AlphaFoldDB" id="A0A9P5YUL4"/>
<dbReference type="EMBL" id="MU155392">
    <property type="protein sequence ID" value="KAF9474196.1"/>
    <property type="molecule type" value="Genomic_DNA"/>
</dbReference>